<dbReference type="Pfam" id="PF21254">
    <property type="entry name" value="AGA-YXIM_GBD"/>
    <property type="match status" value="1"/>
</dbReference>
<dbReference type="Proteomes" id="UP001597361">
    <property type="component" value="Unassembled WGS sequence"/>
</dbReference>
<dbReference type="InterPro" id="IPR037459">
    <property type="entry name" value="RhgT-like"/>
</dbReference>
<dbReference type="CDD" id="cd01821">
    <property type="entry name" value="Rhamnogalacturan_acetylesterase_like"/>
    <property type="match status" value="1"/>
</dbReference>
<gene>
    <name evidence="5" type="ORF">ACFSKL_01405</name>
</gene>
<feature type="domain" description="SGNH hydrolase-type esterase" evidence="3">
    <location>
        <begin position="208"/>
        <end position="369"/>
    </location>
</feature>
<name>A0ABW4VFN2_9BACT</name>
<dbReference type="Pfam" id="PF13472">
    <property type="entry name" value="Lipase_GDSL_2"/>
    <property type="match status" value="1"/>
</dbReference>
<dbReference type="SUPFAM" id="SSF49785">
    <property type="entry name" value="Galactose-binding domain-like"/>
    <property type="match status" value="1"/>
</dbReference>
<keyword evidence="2" id="KW-0378">Hydrolase</keyword>
<feature type="domain" description="Beta-agarase/YXIM esterase-like galactose-binding" evidence="4">
    <location>
        <begin position="37"/>
        <end position="126"/>
    </location>
</feature>
<dbReference type="Gene3D" id="3.40.50.1110">
    <property type="entry name" value="SGNH hydrolase"/>
    <property type="match status" value="1"/>
</dbReference>
<evidence type="ECO:0000256" key="2">
    <source>
        <dbReference type="ARBA" id="ARBA00022801"/>
    </source>
</evidence>
<dbReference type="RefSeq" id="WP_376882752.1">
    <property type="nucleotide sequence ID" value="NZ_JBHUHR010000002.1"/>
</dbReference>
<dbReference type="Gene3D" id="2.60.120.430">
    <property type="entry name" value="Galactose-binding lectin"/>
    <property type="match status" value="1"/>
</dbReference>
<evidence type="ECO:0000313" key="5">
    <source>
        <dbReference type="EMBL" id="MFD2033422.1"/>
    </source>
</evidence>
<dbReference type="SUPFAM" id="SSF52266">
    <property type="entry name" value="SGNH hydrolase"/>
    <property type="match status" value="1"/>
</dbReference>
<dbReference type="InterPro" id="IPR008979">
    <property type="entry name" value="Galactose-bd-like_sf"/>
</dbReference>
<protein>
    <submittedName>
        <fullName evidence="5">Rhamnogalacturonan acetylesterase</fullName>
    </submittedName>
</protein>
<dbReference type="InterPro" id="IPR036514">
    <property type="entry name" value="SGNH_hydro_sf"/>
</dbReference>
<dbReference type="EMBL" id="JBHUHR010000002">
    <property type="protein sequence ID" value="MFD2033422.1"/>
    <property type="molecule type" value="Genomic_DNA"/>
</dbReference>
<reference evidence="6" key="1">
    <citation type="journal article" date="2019" name="Int. J. Syst. Evol. Microbiol.">
        <title>The Global Catalogue of Microorganisms (GCM) 10K type strain sequencing project: providing services to taxonomists for standard genome sequencing and annotation.</title>
        <authorList>
            <consortium name="The Broad Institute Genomics Platform"/>
            <consortium name="The Broad Institute Genome Sequencing Center for Infectious Disease"/>
            <person name="Wu L."/>
            <person name="Ma J."/>
        </authorList>
    </citation>
    <scope>NUCLEOTIDE SEQUENCE [LARGE SCALE GENOMIC DNA]</scope>
    <source>
        <strain evidence="6">CGMCC 1.15180</strain>
    </source>
</reference>
<organism evidence="5 6">
    <name type="scientific">Belliella marina</name>
    <dbReference type="NCBI Taxonomy" id="1644146"/>
    <lineage>
        <taxon>Bacteria</taxon>
        <taxon>Pseudomonadati</taxon>
        <taxon>Bacteroidota</taxon>
        <taxon>Cytophagia</taxon>
        <taxon>Cytophagales</taxon>
        <taxon>Cyclobacteriaceae</taxon>
        <taxon>Belliella</taxon>
    </lineage>
</organism>
<comment type="similarity">
    <text evidence="1">Belongs to the 'GDSL' lipolytic enzyme family.</text>
</comment>
<dbReference type="PANTHER" id="PTHR43695:SF1">
    <property type="entry name" value="RHAMNOGALACTURONAN ACETYLESTERASE"/>
    <property type="match status" value="1"/>
</dbReference>
<evidence type="ECO:0000259" key="4">
    <source>
        <dbReference type="Pfam" id="PF21254"/>
    </source>
</evidence>
<keyword evidence="6" id="KW-1185">Reference proteome</keyword>
<dbReference type="PANTHER" id="PTHR43695">
    <property type="entry name" value="PUTATIVE (AFU_ORTHOLOGUE AFUA_2G17250)-RELATED"/>
    <property type="match status" value="1"/>
</dbReference>
<evidence type="ECO:0000259" key="3">
    <source>
        <dbReference type="Pfam" id="PF13472"/>
    </source>
</evidence>
<proteinExistence type="inferred from homology"/>
<dbReference type="InterPro" id="IPR013830">
    <property type="entry name" value="SGNH_hydro"/>
</dbReference>
<comment type="caution">
    <text evidence="5">The sequence shown here is derived from an EMBL/GenBank/DDBJ whole genome shotgun (WGS) entry which is preliminary data.</text>
</comment>
<evidence type="ECO:0000256" key="1">
    <source>
        <dbReference type="ARBA" id="ARBA00008668"/>
    </source>
</evidence>
<evidence type="ECO:0000313" key="6">
    <source>
        <dbReference type="Proteomes" id="UP001597361"/>
    </source>
</evidence>
<dbReference type="InterPro" id="IPR049033">
    <property type="entry name" value="AGA-YXIM_GBD"/>
</dbReference>
<accession>A0ABW4VFN2</accession>
<sequence length="454" mass="51786">MNYQGLINLKRLPFFTGLLILVFGAEFRVSAQEMVHYKFDFGTDKAKRGWQAVSENDLFDHEKGYGFEEVQDLESVRRKKGKASKNGFIQSASPFYFSANVPEGNYRVKVTFGDLKGNSGNVVRAESRRMMIDDFDTKDGEVSSREFMVNVRHPEIQGKAKQVSLKEREKDYLHWDKKLTLEFNGDSPKVCAVEITQVEDAITVFLAGNSTVVDQANEPWAAWGQMFPFFFDSDRVAIANHAESGESLLAFKREGRLEKILSLMKAGDYLFIEFTHNDQKPGGNYLEPFTTYKEELKHYIQEAKSKGGIPVLVTSMYRRNFDKEGKIVNTLGDYPEAMRQVAGEENVALIDLNAMSKVLFEALGPDYSKNAFVHFPAGTFEGQREDFADNTHFSTYGAFELANCVIEGLKRSNLDLKYYLKAHLSDYSPAKPRRFEDFYWPLSRRISMQKPDGN</sequence>